<reference evidence="5 6" key="1">
    <citation type="journal article" date="2024" name="Nat. Commun.">
        <title>Phylogenomics reveals the evolutionary origins of lichenization in chlorophyte algae.</title>
        <authorList>
            <person name="Puginier C."/>
            <person name="Libourel C."/>
            <person name="Otte J."/>
            <person name="Skaloud P."/>
            <person name="Haon M."/>
            <person name="Grisel S."/>
            <person name="Petersen M."/>
            <person name="Berrin J.G."/>
            <person name="Delaux P.M."/>
            <person name="Dal Grande F."/>
            <person name="Keller J."/>
        </authorList>
    </citation>
    <scope>NUCLEOTIDE SEQUENCE [LARGE SCALE GENOMIC DNA]</scope>
    <source>
        <strain evidence="5 6">SAG 2036</strain>
    </source>
</reference>
<feature type="coiled-coil region" evidence="2">
    <location>
        <begin position="269"/>
        <end position="335"/>
    </location>
</feature>
<feature type="coiled-coil region" evidence="2">
    <location>
        <begin position="111"/>
        <end position="148"/>
    </location>
</feature>
<gene>
    <name evidence="5" type="ORF">WJX73_002693</name>
</gene>
<evidence type="ECO:0000256" key="1">
    <source>
        <dbReference type="ARBA" id="ARBA00023054"/>
    </source>
</evidence>
<organism evidence="5 6">
    <name type="scientific">Symbiochloris irregularis</name>
    <dbReference type="NCBI Taxonomy" id="706552"/>
    <lineage>
        <taxon>Eukaryota</taxon>
        <taxon>Viridiplantae</taxon>
        <taxon>Chlorophyta</taxon>
        <taxon>core chlorophytes</taxon>
        <taxon>Trebouxiophyceae</taxon>
        <taxon>Trebouxiales</taxon>
        <taxon>Trebouxiaceae</taxon>
        <taxon>Symbiochloris</taxon>
    </lineage>
</organism>
<protein>
    <recommendedName>
        <fullName evidence="4">DUF4200 domain-containing protein</fullName>
    </recommendedName>
</protein>
<accession>A0AAW1P1C0</accession>
<dbReference type="EMBL" id="JALJOQ010000052">
    <property type="protein sequence ID" value="KAK9804129.1"/>
    <property type="molecule type" value="Genomic_DNA"/>
</dbReference>
<evidence type="ECO:0000256" key="2">
    <source>
        <dbReference type="SAM" id="Coils"/>
    </source>
</evidence>
<dbReference type="InterPro" id="IPR051147">
    <property type="entry name" value="CFAP_domain-containing"/>
</dbReference>
<dbReference type="PANTHER" id="PTHR21683">
    <property type="entry name" value="COILED-COIL DOMAIN-CONTAINING PROTEIN 42 LIKE-2-LIKE-RELATED"/>
    <property type="match status" value="1"/>
</dbReference>
<evidence type="ECO:0000313" key="5">
    <source>
        <dbReference type="EMBL" id="KAK9804129.1"/>
    </source>
</evidence>
<dbReference type="InterPro" id="IPR025252">
    <property type="entry name" value="DUF4200"/>
</dbReference>
<feature type="domain" description="DUF4200" evidence="4">
    <location>
        <begin position="47"/>
        <end position="164"/>
    </location>
</feature>
<feature type="region of interest" description="Disordered" evidence="3">
    <location>
        <begin position="444"/>
        <end position="472"/>
    </location>
</feature>
<evidence type="ECO:0000256" key="3">
    <source>
        <dbReference type="SAM" id="MobiDB-lite"/>
    </source>
</evidence>
<dbReference type="AlphaFoldDB" id="A0AAW1P1C0"/>
<proteinExistence type="predicted"/>
<evidence type="ECO:0000313" key="6">
    <source>
        <dbReference type="Proteomes" id="UP001465755"/>
    </source>
</evidence>
<feature type="region of interest" description="Disordered" evidence="3">
    <location>
        <begin position="352"/>
        <end position="385"/>
    </location>
</feature>
<dbReference type="GO" id="GO:0005856">
    <property type="term" value="C:cytoskeleton"/>
    <property type="evidence" value="ECO:0007669"/>
    <property type="project" value="UniProtKB-ARBA"/>
</dbReference>
<feature type="compositionally biased region" description="Polar residues" evidence="3">
    <location>
        <begin position="369"/>
        <end position="384"/>
    </location>
</feature>
<evidence type="ECO:0000259" key="4">
    <source>
        <dbReference type="Pfam" id="PF13863"/>
    </source>
</evidence>
<keyword evidence="6" id="KW-1185">Reference proteome</keyword>
<keyword evidence="1 2" id="KW-0175">Coiled coil</keyword>
<dbReference type="Pfam" id="PF13863">
    <property type="entry name" value="DUF4200"/>
    <property type="match status" value="1"/>
</dbReference>
<sequence>METSVSQLGPSTIPTNRQLRALLKPPPAESLAPAPTWEAKKTDVRDFIAKKREIFLVLMTIDNKKQELSKLQERADLREEAVSKGEQMLAEDAAKFDAFLRENDEKLQQAKRAVEAEVKGKQDKIAEIKKLGALAAVARSELNDVEDQLEQCKGYRDFLDRITPQDWFKEEQAKKDLVRAEELATWAAACEGIRSRRAVAAAAQAQAEESYANARTQQEAEAAEALIARHKAALALAIAEQEPPEPPPPPPDDEPKMFFTEPHQLLQSYARLEEENLFLIQATQEAEEAYESAREALQRTQTSMGAQADALSAQVAELAQAVQAAQLHCQALKADGRRMGFSGSRPPTALLTSKSTLGKSGLNLPLTHRTGTSARPGTQSSSNGAEAVVAKLREVHSQCGFEGDSGLTSVQMLASLESRLEELLAAADQLSPEAMAAGQRAREAERRKAMREEKALKTAQEHDERERRAKERADAPIFKKTEKPAMTRSLLPVHVKVKNMTLKDVENQELDRFLSQDLTQL</sequence>
<comment type="caution">
    <text evidence="5">The sequence shown here is derived from an EMBL/GenBank/DDBJ whole genome shotgun (WGS) entry which is preliminary data.</text>
</comment>
<name>A0AAW1P1C0_9CHLO</name>
<dbReference type="PANTHER" id="PTHR21683:SF3">
    <property type="entry name" value="CILIA AND FLAGELLA ASSOCIATED PROTEIN 100"/>
    <property type="match status" value="1"/>
</dbReference>
<dbReference type="Proteomes" id="UP001465755">
    <property type="component" value="Unassembled WGS sequence"/>
</dbReference>